<sequence length="77" mass="8735">MKVETAFFKPIISFFSATYMKDEEDVDFVPKDVKFSGGEDLSTVLVHGYANSKEKKKEVSVTVDYGDDYRVTGYGYN</sequence>
<organism evidence="1 2">
    <name type="scientific">Priestia megaterium (strain WSH-002)</name>
    <name type="common">Bacillus megaterium</name>
    <dbReference type="NCBI Taxonomy" id="1006007"/>
    <lineage>
        <taxon>Bacteria</taxon>
        <taxon>Bacillati</taxon>
        <taxon>Bacillota</taxon>
        <taxon>Bacilli</taxon>
        <taxon>Bacillales</taxon>
        <taxon>Bacillaceae</taxon>
        <taxon>Priestia</taxon>
    </lineage>
</organism>
<dbReference type="EMBL" id="CP003017">
    <property type="protein sequence ID" value="AEN88480.1"/>
    <property type="molecule type" value="Genomic_DNA"/>
</dbReference>
<accession>A0A8D3WX98</accession>
<name>A0A8D3WX98_PRIMW</name>
<dbReference type="AlphaFoldDB" id="A0A8D3WX98"/>
<evidence type="ECO:0000313" key="1">
    <source>
        <dbReference type="EMBL" id="AEN88480.1"/>
    </source>
</evidence>
<evidence type="ECO:0000313" key="2">
    <source>
        <dbReference type="Proteomes" id="UP000001283"/>
    </source>
</evidence>
<dbReference type="Proteomes" id="UP000001283">
    <property type="component" value="Chromosome"/>
</dbReference>
<gene>
    <name evidence="1" type="ORF">BMWSH_1598</name>
</gene>
<dbReference type="KEGG" id="bmh:BMWSH_1598"/>
<reference evidence="1 2" key="1">
    <citation type="journal article" date="2011" name="J. Bacteriol.">
        <title>Complete genome sequence of the industrial strain Bacillus megaterium WSH-002.</title>
        <authorList>
            <person name="Liu L."/>
            <person name="Li Y."/>
            <person name="Zhang J."/>
            <person name="Zou W."/>
            <person name="Zhou Z."/>
            <person name="Liu J."/>
            <person name="Li X."/>
            <person name="Wang L."/>
            <person name="Chen J."/>
        </authorList>
    </citation>
    <scope>NUCLEOTIDE SEQUENCE [LARGE SCALE GENOMIC DNA]</scope>
    <source>
        <strain evidence="1 2">WSH-002</strain>
    </source>
</reference>
<proteinExistence type="predicted"/>
<dbReference type="RefSeq" id="WP_014458928.1">
    <property type="nucleotide sequence ID" value="NC_017138.1"/>
</dbReference>
<protein>
    <submittedName>
        <fullName evidence="1">Uncharacterized protein</fullName>
    </submittedName>
</protein>